<keyword evidence="7" id="KW-0998">Cell outer membrane</keyword>
<dbReference type="InterPro" id="IPR051906">
    <property type="entry name" value="TolC-like"/>
</dbReference>
<feature type="chain" id="PRO_5045196901" evidence="9">
    <location>
        <begin position="27"/>
        <end position="450"/>
    </location>
</feature>
<evidence type="ECO:0000256" key="3">
    <source>
        <dbReference type="ARBA" id="ARBA00022448"/>
    </source>
</evidence>
<gene>
    <name evidence="10" type="ORF">GCM10011383_11890</name>
</gene>
<sequence>MEMIYQSRAWILAITILTVASYQAQAQPNTQAQLVLTLDKAWQQAETYNKEVQLQRQQVVISQELVKDRQTERLPRVVTRGEYTYLGALYGYEPKKWLKNPESVAVPPSPHVYSAALSTEWDLYTGGRIKNQIETQAVNAELEGQRLNLTRADIRVRVAQVYLDLKRNTVYRGLTESNIKESERRLRQIQSLYKNGVVLRSDVLRAELQTSRQQLLLTEINNNIILANQRLNILMGVPEDQLNVPAEEILPATAMLTGSYEDYLRQAQGQAPELRVAGLQTRLSQLRLESTEVIRRPQVGMFAGYSYNFPNRLTFPFVPQVYSFGEVGVRVSYNITGRYYDRHAERAAELGLERQKLAEEHVLDQKREEVKTAYVHFQETLERIRVAEQNIQQASENYRIVNSTYFNQLALLTDLLDADNQLLQSRFDLVSAQAQAATQYYQLQKALGTL</sequence>
<dbReference type="SUPFAM" id="SSF56954">
    <property type="entry name" value="Outer membrane efflux proteins (OEP)"/>
    <property type="match status" value="1"/>
</dbReference>
<keyword evidence="11" id="KW-1185">Reference proteome</keyword>
<dbReference type="RefSeq" id="WP_188812088.1">
    <property type="nucleotide sequence ID" value="NZ_BMHT01000002.1"/>
</dbReference>
<proteinExistence type="inferred from homology"/>
<keyword evidence="6" id="KW-0472">Membrane</keyword>
<evidence type="ECO:0000256" key="5">
    <source>
        <dbReference type="ARBA" id="ARBA00022692"/>
    </source>
</evidence>
<keyword evidence="3" id="KW-0813">Transport</keyword>
<evidence type="ECO:0000256" key="7">
    <source>
        <dbReference type="ARBA" id="ARBA00023237"/>
    </source>
</evidence>
<name>A0ABQ1TSX9_9BACT</name>
<reference evidence="11" key="1">
    <citation type="journal article" date="2019" name="Int. J. Syst. Evol. Microbiol.">
        <title>The Global Catalogue of Microorganisms (GCM) 10K type strain sequencing project: providing services to taxonomists for standard genome sequencing and annotation.</title>
        <authorList>
            <consortium name="The Broad Institute Genomics Platform"/>
            <consortium name="The Broad Institute Genome Sequencing Center for Infectious Disease"/>
            <person name="Wu L."/>
            <person name="Ma J."/>
        </authorList>
    </citation>
    <scope>NUCLEOTIDE SEQUENCE [LARGE SCALE GENOMIC DNA]</scope>
    <source>
        <strain evidence="11">CGMCC 1.15197</strain>
    </source>
</reference>
<evidence type="ECO:0000256" key="9">
    <source>
        <dbReference type="SAM" id="SignalP"/>
    </source>
</evidence>
<accession>A0ABQ1TSX9</accession>
<evidence type="ECO:0000256" key="1">
    <source>
        <dbReference type="ARBA" id="ARBA00004442"/>
    </source>
</evidence>
<dbReference type="EMBL" id="BMHT01000002">
    <property type="protein sequence ID" value="GGF02626.1"/>
    <property type="molecule type" value="Genomic_DNA"/>
</dbReference>
<keyword evidence="8" id="KW-0175">Coiled coil</keyword>
<feature type="signal peptide" evidence="9">
    <location>
        <begin position="1"/>
        <end position="26"/>
    </location>
</feature>
<evidence type="ECO:0000313" key="10">
    <source>
        <dbReference type="EMBL" id="GGF02626.1"/>
    </source>
</evidence>
<evidence type="ECO:0000256" key="8">
    <source>
        <dbReference type="SAM" id="Coils"/>
    </source>
</evidence>
<protein>
    <submittedName>
        <fullName evidence="10">Transporter</fullName>
    </submittedName>
</protein>
<dbReference type="PANTHER" id="PTHR30026:SF23">
    <property type="entry name" value="TO APRF-PUTATIVE OUTER MEMBRANE EFFLUX PROTEIN OR SECRETED ALKALINE PHOSPHATASE-RELATED"/>
    <property type="match status" value="1"/>
</dbReference>
<dbReference type="Proteomes" id="UP000632273">
    <property type="component" value="Unassembled WGS sequence"/>
</dbReference>
<comment type="subcellular location">
    <subcellularLocation>
        <location evidence="1">Cell outer membrane</location>
    </subcellularLocation>
</comment>
<keyword evidence="9" id="KW-0732">Signal</keyword>
<evidence type="ECO:0000313" key="11">
    <source>
        <dbReference type="Proteomes" id="UP000632273"/>
    </source>
</evidence>
<dbReference type="InterPro" id="IPR003423">
    <property type="entry name" value="OMP_efflux"/>
</dbReference>
<dbReference type="PANTHER" id="PTHR30026">
    <property type="entry name" value="OUTER MEMBRANE PROTEIN TOLC"/>
    <property type="match status" value="1"/>
</dbReference>
<comment type="caution">
    <text evidence="10">The sequence shown here is derived from an EMBL/GenBank/DDBJ whole genome shotgun (WGS) entry which is preliminary data.</text>
</comment>
<organism evidence="10 11">
    <name type="scientific">Hymenobacter cavernae</name>
    <dbReference type="NCBI Taxonomy" id="2044852"/>
    <lineage>
        <taxon>Bacteria</taxon>
        <taxon>Pseudomonadati</taxon>
        <taxon>Bacteroidota</taxon>
        <taxon>Cytophagia</taxon>
        <taxon>Cytophagales</taxon>
        <taxon>Hymenobacteraceae</taxon>
        <taxon>Hymenobacter</taxon>
    </lineage>
</organism>
<comment type="similarity">
    <text evidence="2">Belongs to the outer membrane factor (OMF) (TC 1.B.17) family.</text>
</comment>
<feature type="coiled-coil region" evidence="8">
    <location>
        <begin position="340"/>
        <end position="404"/>
    </location>
</feature>
<evidence type="ECO:0000256" key="2">
    <source>
        <dbReference type="ARBA" id="ARBA00007613"/>
    </source>
</evidence>
<evidence type="ECO:0000256" key="6">
    <source>
        <dbReference type="ARBA" id="ARBA00023136"/>
    </source>
</evidence>
<keyword evidence="4" id="KW-1134">Transmembrane beta strand</keyword>
<dbReference type="Pfam" id="PF02321">
    <property type="entry name" value="OEP"/>
    <property type="match status" value="1"/>
</dbReference>
<dbReference type="Gene3D" id="1.20.1600.10">
    <property type="entry name" value="Outer membrane efflux proteins (OEP)"/>
    <property type="match status" value="1"/>
</dbReference>
<evidence type="ECO:0000256" key="4">
    <source>
        <dbReference type="ARBA" id="ARBA00022452"/>
    </source>
</evidence>
<keyword evidence="5" id="KW-0812">Transmembrane</keyword>